<feature type="coiled-coil region" evidence="1">
    <location>
        <begin position="152"/>
        <end position="182"/>
    </location>
</feature>
<evidence type="ECO:0000313" key="5">
    <source>
        <dbReference type="Proteomes" id="UP000481288"/>
    </source>
</evidence>
<dbReference type="OrthoDB" id="3565018at2759"/>
<reference evidence="4 5" key="1">
    <citation type="submission" date="2018-05" db="EMBL/GenBank/DDBJ databases">
        <title>Whole genome sequencing for identification of molecular markers to develop diagnostic detection tools for the regulated plant pathogen Lachnellula willkommii.</title>
        <authorList>
            <person name="Giroux E."/>
            <person name="Bilodeau G."/>
        </authorList>
    </citation>
    <scope>NUCLEOTIDE SEQUENCE [LARGE SCALE GENOMIC DNA]</scope>
    <source>
        <strain evidence="4 5">CBS 625.97</strain>
    </source>
</reference>
<dbReference type="InterPro" id="IPR056002">
    <property type="entry name" value="DUF7580"/>
</dbReference>
<proteinExistence type="predicted"/>
<name>A0A7D8URC9_9HELO</name>
<gene>
    <name evidence="4" type="ORF">LCER1_G003857</name>
</gene>
<dbReference type="PANTHER" id="PTHR35186">
    <property type="entry name" value="ANK_REP_REGION DOMAIN-CONTAINING PROTEIN"/>
    <property type="match status" value="1"/>
</dbReference>
<keyword evidence="2" id="KW-0732">Signal</keyword>
<keyword evidence="5" id="KW-1185">Reference proteome</keyword>
<comment type="caution">
    <text evidence="4">The sequence shown here is derived from an EMBL/GenBank/DDBJ whole genome shotgun (WGS) entry which is preliminary data.</text>
</comment>
<accession>A0A7D8URC9</accession>
<keyword evidence="1" id="KW-0175">Coiled coil</keyword>
<feature type="domain" description="DUF7580" evidence="3">
    <location>
        <begin position="418"/>
        <end position="651"/>
    </location>
</feature>
<dbReference type="AlphaFoldDB" id="A0A7D8URC9"/>
<evidence type="ECO:0000313" key="4">
    <source>
        <dbReference type="EMBL" id="TVY53445.1"/>
    </source>
</evidence>
<dbReference type="Proteomes" id="UP000481288">
    <property type="component" value="Unassembled WGS sequence"/>
</dbReference>
<evidence type="ECO:0000256" key="2">
    <source>
        <dbReference type="SAM" id="SignalP"/>
    </source>
</evidence>
<dbReference type="Pfam" id="PF24476">
    <property type="entry name" value="DUF7580"/>
    <property type="match status" value="1"/>
</dbReference>
<feature type="chain" id="PRO_5028832119" description="DUF7580 domain-containing protein" evidence="2">
    <location>
        <begin position="21"/>
        <end position="655"/>
    </location>
</feature>
<dbReference type="PANTHER" id="PTHR35186:SF4">
    <property type="entry name" value="PRION-INHIBITION AND PROPAGATION HELO DOMAIN-CONTAINING PROTEIN"/>
    <property type="match status" value="1"/>
</dbReference>
<sequence>MSGVEAVGLILGALPLIISAAEHYKKGFEPLVRWKRFKFVFRDFITSVDIQRQMFQLVLKKLLIRVQLEPEEKQRLLTTPNYEGWRRADIIDALKLRLGDSYEACIDILRAMIQDMLDLQAILCLKDGTVDWANPGEKQWKYQAKRIQLSFSENGTRTVQALEKKIQDLKNLLELLDSTNDTLDGMKTISKDTTWGKLFESIRKHAVDLHSAIKNSWKCNCETTHQSGLQLQRRQPSDSSPRFIMDFAFPPQDSKSLQRRVIIHAKESKHSSALDRPSPIPVQKTETYITQLRTNFETKSLSNVSVNTLPIRSGLQSSSSSVSSNFSFSSIFAKSESNATTTSSISIPNGTETLVENQPKKWGAMRKSKPKKSLRFEQADLQADFGNIERAKASPTPSQEQNFPVMPPSSAVDNSSVNTKIDDLCSSLKVLGADTECLGYLSDDEHQQHEVRWIQESARESQNREEISLEKLLSSDGHLKLSRQKRYRIASIMASSLLQLQATPWLSENLEKKKILFYHQGSDVFVDEPYISHDFAAITAQSPKSSPAPRVLPRKTLSSLGILLLELCFGEPIENQTELRKGHLSSDGKALEGTDYLTAIEWLDKVAEEEPKMAPVIKWCIFCLFEGKPNWADTTFTQAVYTSVVQPLEMLVVSS</sequence>
<feature type="signal peptide" evidence="2">
    <location>
        <begin position="1"/>
        <end position="20"/>
    </location>
</feature>
<protein>
    <recommendedName>
        <fullName evidence="3">DUF7580 domain-containing protein</fullName>
    </recommendedName>
</protein>
<organism evidence="4 5">
    <name type="scientific">Lachnellula cervina</name>
    <dbReference type="NCBI Taxonomy" id="1316786"/>
    <lineage>
        <taxon>Eukaryota</taxon>
        <taxon>Fungi</taxon>
        <taxon>Dikarya</taxon>
        <taxon>Ascomycota</taxon>
        <taxon>Pezizomycotina</taxon>
        <taxon>Leotiomycetes</taxon>
        <taxon>Helotiales</taxon>
        <taxon>Lachnaceae</taxon>
        <taxon>Lachnellula</taxon>
    </lineage>
</organism>
<evidence type="ECO:0000259" key="3">
    <source>
        <dbReference type="Pfam" id="PF24476"/>
    </source>
</evidence>
<evidence type="ECO:0000256" key="1">
    <source>
        <dbReference type="SAM" id="Coils"/>
    </source>
</evidence>
<dbReference type="EMBL" id="QGMG01000455">
    <property type="protein sequence ID" value="TVY53445.1"/>
    <property type="molecule type" value="Genomic_DNA"/>
</dbReference>